<dbReference type="PANTHER" id="PTHR36109:SF2">
    <property type="entry name" value="MEMBRANE PROTEIN"/>
    <property type="match status" value="1"/>
</dbReference>
<gene>
    <name evidence="3" type="ORF">A9D14_05740</name>
</gene>
<dbReference type="InterPro" id="IPR025889">
    <property type="entry name" value="GSP17M-like_dom"/>
</dbReference>
<dbReference type="EMBL" id="CP019602">
    <property type="protein sequence ID" value="ARU15774.1"/>
    <property type="molecule type" value="Genomic_DNA"/>
</dbReference>
<dbReference type="Proteomes" id="UP000195807">
    <property type="component" value="Chromosome"/>
</dbReference>
<feature type="region of interest" description="Disordered" evidence="1">
    <location>
        <begin position="169"/>
        <end position="193"/>
    </location>
</feature>
<dbReference type="Pfam" id="PF11181">
    <property type="entry name" value="YflT"/>
    <property type="match status" value="1"/>
</dbReference>
<keyword evidence="4" id="KW-1185">Reference proteome</keyword>
<evidence type="ECO:0000259" key="2">
    <source>
        <dbReference type="Pfam" id="PF11181"/>
    </source>
</evidence>
<feature type="compositionally biased region" description="Basic and acidic residues" evidence="1">
    <location>
        <begin position="41"/>
        <end position="58"/>
    </location>
</feature>
<protein>
    <recommendedName>
        <fullName evidence="2">General stress protein 17M-like domain-containing protein</fullName>
    </recommendedName>
</protein>
<evidence type="ECO:0000313" key="3">
    <source>
        <dbReference type="EMBL" id="ARU15774.1"/>
    </source>
</evidence>
<dbReference type="AlphaFoldDB" id="A0A1Z1FAJ3"/>
<proteinExistence type="predicted"/>
<feature type="compositionally biased region" description="Low complexity" evidence="1">
    <location>
        <begin position="173"/>
        <end position="193"/>
    </location>
</feature>
<sequence length="193" mass="19859">MAMSKNVASAVFDNRNNAERAIDQLRERGVREKAISVISRNDDDFEQAHGSDHDHTDTKASGAGKGLAIGAGTGAVAGLAALAIPGVGPFIAAGAVAEALGVIGSAAATSAVVGGAIGGLTGALMDYGVDEEDARYYDEQIQQGGYWVGVDIDDSGATRTEVETILHEHQGYSSRTRPSATTTTNTGDTTTRY</sequence>
<feature type="region of interest" description="Disordered" evidence="1">
    <location>
        <begin position="41"/>
        <end position="60"/>
    </location>
</feature>
<dbReference type="PANTHER" id="PTHR36109">
    <property type="entry name" value="MEMBRANE PROTEIN-RELATED"/>
    <property type="match status" value="1"/>
</dbReference>
<organism evidence="3 4">
    <name type="scientific">Croceicoccus marinus</name>
    <dbReference type="NCBI Taxonomy" id="450378"/>
    <lineage>
        <taxon>Bacteria</taxon>
        <taxon>Pseudomonadati</taxon>
        <taxon>Pseudomonadota</taxon>
        <taxon>Alphaproteobacteria</taxon>
        <taxon>Sphingomonadales</taxon>
        <taxon>Erythrobacteraceae</taxon>
        <taxon>Croceicoccus</taxon>
    </lineage>
</organism>
<dbReference type="STRING" id="450378.GCA_001661675_01147"/>
<name>A0A1Z1FAJ3_9SPHN</name>
<dbReference type="InterPro" id="IPR052948">
    <property type="entry name" value="Low_temp-induced_all0457"/>
</dbReference>
<accession>A0A1Z1FAJ3</accession>
<feature type="domain" description="General stress protein 17M-like" evidence="2">
    <location>
        <begin position="10"/>
        <end position="70"/>
    </location>
</feature>
<reference evidence="3 4" key="1">
    <citation type="submission" date="2017-01" db="EMBL/GenBank/DDBJ databases">
        <title>Complete genome sequence of esterase-producing bacterium Croceicoccus marinus E4A9.</title>
        <authorList>
            <person name="Wu Y.-H."/>
            <person name="Cheng H."/>
            <person name="Xu L."/>
            <person name="Huo Y.-Y."/>
            <person name="Wang C.-S."/>
            <person name="Xu X.-W."/>
        </authorList>
    </citation>
    <scope>NUCLEOTIDE SEQUENCE [LARGE SCALE GENOMIC DNA]</scope>
    <source>
        <strain evidence="3 4">E4A9</strain>
    </source>
</reference>
<evidence type="ECO:0000313" key="4">
    <source>
        <dbReference type="Proteomes" id="UP000195807"/>
    </source>
</evidence>
<dbReference type="KEGG" id="cman:A9D14_05740"/>
<evidence type="ECO:0000256" key="1">
    <source>
        <dbReference type="SAM" id="MobiDB-lite"/>
    </source>
</evidence>